<dbReference type="Gene3D" id="3.40.50.150">
    <property type="entry name" value="Vaccinia Virus protein VP39"/>
    <property type="match status" value="1"/>
</dbReference>
<evidence type="ECO:0000259" key="14">
    <source>
        <dbReference type="PROSITE" id="PS51686"/>
    </source>
</evidence>
<feature type="domain" description="SAM-dependent MTase RsmB/NOP-type" evidence="14">
    <location>
        <begin position="170"/>
        <end position="442"/>
    </location>
</feature>
<name>A0ABT1SP61_9FIRM</name>
<dbReference type="InterPro" id="IPR006027">
    <property type="entry name" value="NusB_RsmB_TIM44"/>
</dbReference>
<keyword evidence="6 13" id="KW-0489">Methyltransferase</keyword>
<dbReference type="PANTHER" id="PTHR22807">
    <property type="entry name" value="NOP2 YEAST -RELATED NOL1/NOP2/FMU SUN DOMAIN-CONTAINING"/>
    <property type="match status" value="1"/>
</dbReference>
<reference evidence="15 16" key="1">
    <citation type="submission" date="2022-06" db="EMBL/GenBank/DDBJ databases">
        <title>Isolation of gut microbiota from human fecal samples.</title>
        <authorList>
            <person name="Pamer E.G."/>
            <person name="Barat B."/>
            <person name="Waligurski E."/>
            <person name="Medina S."/>
            <person name="Paddock L."/>
            <person name="Mostad J."/>
        </authorList>
    </citation>
    <scope>NUCLEOTIDE SEQUENCE [LARGE SCALE GENOMIC DNA]</scope>
    <source>
        <strain evidence="15 16">DFI.1.1</strain>
    </source>
</reference>
<dbReference type="Gene3D" id="3.30.70.1170">
    <property type="entry name" value="Sun protein, domain 3"/>
    <property type="match status" value="1"/>
</dbReference>
<feature type="binding site" evidence="13">
    <location>
        <begin position="260"/>
        <end position="266"/>
    </location>
    <ligand>
        <name>S-adenosyl-L-methionine</name>
        <dbReference type="ChEBI" id="CHEBI:59789"/>
    </ligand>
</feature>
<comment type="catalytic activity">
    <reaction evidence="12">
        <text>cytidine(967) in 16S rRNA + S-adenosyl-L-methionine = 5-methylcytidine(967) in 16S rRNA + S-adenosyl-L-homocysteine + H(+)</text>
        <dbReference type="Rhea" id="RHEA:42748"/>
        <dbReference type="Rhea" id="RHEA-COMP:10219"/>
        <dbReference type="Rhea" id="RHEA-COMP:10220"/>
        <dbReference type="ChEBI" id="CHEBI:15378"/>
        <dbReference type="ChEBI" id="CHEBI:57856"/>
        <dbReference type="ChEBI" id="CHEBI:59789"/>
        <dbReference type="ChEBI" id="CHEBI:74483"/>
        <dbReference type="ChEBI" id="CHEBI:82748"/>
        <dbReference type="EC" id="2.1.1.176"/>
    </reaction>
</comment>
<evidence type="ECO:0000256" key="3">
    <source>
        <dbReference type="ARBA" id="ARBA00012140"/>
    </source>
</evidence>
<evidence type="ECO:0000256" key="10">
    <source>
        <dbReference type="ARBA" id="ARBA00030399"/>
    </source>
</evidence>
<evidence type="ECO:0000256" key="5">
    <source>
        <dbReference type="ARBA" id="ARBA00022552"/>
    </source>
</evidence>
<keyword evidence="7 13" id="KW-0808">Transferase</keyword>
<dbReference type="EC" id="2.1.1.176" evidence="3"/>
<dbReference type="InterPro" id="IPR023267">
    <property type="entry name" value="RCMT"/>
</dbReference>
<dbReference type="RefSeq" id="WP_062412875.1">
    <property type="nucleotide sequence ID" value="NZ_JAJCIO010000001.1"/>
</dbReference>
<dbReference type="InterPro" id="IPR029063">
    <property type="entry name" value="SAM-dependent_MTases_sf"/>
</dbReference>
<dbReference type="InterPro" id="IPR054728">
    <property type="entry name" value="RsmB-like_ferredoxin"/>
</dbReference>
<sequence>MNVREIAFQSLLTICRDEGYSNIVVSKAIQAHKFSDRDRRFYTELVYGTLRCLNYLDWIISQLSTRKLNKLDPVCLAIVRLGLYQIFGMDKVPESAACNESVKMATKFGNKGMAKFVNAMLRNSIRNRHAFVIPDKEKDLETYLALTYHQQDWLIRRWLKDYGPEETEKLCQYFDTIPPLCLRVNTTVTSRDELLKELVEQGIQARPTTVSPDGIYIDGHLGIHELECLKDGRAIIQDEPSQLVAHIVDPQPHELVLDVCAAPGGKTTHLAALGGPSCIVYGGDIHEHKLKLIDYNAQKLGLKNVRTLFQNACTIGQKYGGRADRVLIDAPCSGLGVLRHKIDLRWRKQLSDLRTLPALQRRILESASQCVKPGGVLVYSTCTLNDDENSRIVTEFLKKHPEFHVENAVEKLAVPGHEGPFIQLLPHRDGMDGFFIARMKKES</sequence>
<dbReference type="Proteomes" id="UP001206692">
    <property type="component" value="Unassembled WGS sequence"/>
</dbReference>
<dbReference type="Pfam" id="PF22458">
    <property type="entry name" value="RsmF-B_ferredox"/>
    <property type="match status" value="1"/>
</dbReference>
<evidence type="ECO:0000313" key="16">
    <source>
        <dbReference type="Proteomes" id="UP001206692"/>
    </source>
</evidence>
<dbReference type="InterPro" id="IPR035926">
    <property type="entry name" value="NusB-like_sf"/>
</dbReference>
<evidence type="ECO:0000256" key="9">
    <source>
        <dbReference type="ARBA" id="ARBA00022884"/>
    </source>
</evidence>
<evidence type="ECO:0000256" key="1">
    <source>
        <dbReference type="ARBA" id="ARBA00002724"/>
    </source>
</evidence>
<dbReference type="EMBL" id="JANGEW010000001">
    <property type="protein sequence ID" value="MCQ5341515.1"/>
    <property type="molecule type" value="Genomic_DNA"/>
</dbReference>
<dbReference type="SUPFAM" id="SSF53335">
    <property type="entry name" value="S-adenosyl-L-methionine-dependent methyltransferases"/>
    <property type="match status" value="1"/>
</dbReference>
<proteinExistence type="inferred from homology"/>
<comment type="caution">
    <text evidence="13">Lacks conserved residue(s) required for the propagation of feature annotation.</text>
</comment>
<comment type="function">
    <text evidence="1">Specifically methylates the cytosine at position 967 (m5C967) of 16S rRNA.</text>
</comment>
<keyword evidence="9 13" id="KW-0694">RNA-binding</keyword>
<dbReference type="InterPro" id="IPR049560">
    <property type="entry name" value="MeTrfase_RsmB-F_NOP2_cat"/>
</dbReference>
<dbReference type="PRINTS" id="PR02008">
    <property type="entry name" value="RCMTFAMILY"/>
</dbReference>
<evidence type="ECO:0000256" key="6">
    <source>
        <dbReference type="ARBA" id="ARBA00022603"/>
    </source>
</evidence>
<protein>
    <recommendedName>
        <fullName evidence="3">16S rRNA (cytosine(967)-C(5))-methyltransferase</fullName>
        <ecNumber evidence="3">2.1.1.176</ecNumber>
    </recommendedName>
    <alternativeName>
        <fullName evidence="10">16S rRNA m5C967 methyltransferase</fullName>
    </alternativeName>
    <alternativeName>
        <fullName evidence="11">rRNA (cytosine-C(5)-)-methyltransferase RsmB</fullName>
    </alternativeName>
</protein>
<evidence type="ECO:0000256" key="7">
    <source>
        <dbReference type="ARBA" id="ARBA00022679"/>
    </source>
</evidence>
<keyword evidence="4" id="KW-0963">Cytoplasm</keyword>
<evidence type="ECO:0000313" key="15">
    <source>
        <dbReference type="EMBL" id="MCQ5341515.1"/>
    </source>
</evidence>
<feature type="active site" description="Nucleophile" evidence="13">
    <location>
        <position position="382"/>
    </location>
</feature>
<dbReference type="Pfam" id="PF01189">
    <property type="entry name" value="Methyltr_RsmB-F"/>
    <property type="match status" value="1"/>
</dbReference>
<keyword evidence="8 13" id="KW-0949">S-adenosyl-L-methionine</keyword>
<feature type="binding site" evidence="13">
    <location>
        <position position="284"/>
    </location>
    <ligand>
        <name>S-adenosyl-L-methionine</name>
        <dbReference type="ChEBI" id="CHEBI:59789"/>
    </ligand>
</feature>
<accession>A0ABT1SP61</accession>
<dbReference type="CDD" id="cd02440">
    <property type="entry name" value="AdoMet_MTases"/>
    <property type="match status" value="1"/>
</dbReference>
<dbReference type="Pfam" id="PF01029">
    <property type="entry name" value="NusB"/>
    <property type="match status" value="1"/>
</dbReference>
<keyword evidence="16" id="KW-1185">Reference proteome</keyword>
<evidence type="ECO:0000256" key="13">
    <source>
        <dbReference type="PROSITE-ProRule" id="PRU01023"/>
    </source>
</evidence>
<comment type="subcellular location">
    <subcellularLocation>
        <location evidence="2">Cytoplasm</location>
    </subcellularLocation>
</comment>
<dbReference type="SUPFAM" id="SSF48013">
    <property type="entry name" value="NusB-like"/>
    <property type="match status" value="1"/>
</dbReference>
<gene>
    <name evidence="15" type="primary">rsmB</name>
    <name evidence="15" type="ORF">NE675_00490</name>
</gene>
<dbReference type="PANTHER" id="PTHR22807:SF53">
    <property type="entry name" value="RIBOSOMAL RNA SMALL SUBUNIT METHYLTRANSFERASE B-RELATED"/>
    <property type="match status" value="1"/>
</dbReference>
<feature type="binding site" evidence="13">
    <location>
        <position position="329"/>
    </location>
    <ligand>
        <name>S-adenosyl-L-methionine</name>
        <dbReference type="ChEBI" id="CHEBI:59789"/>
    </ligand>
</feature>
<evidence type="ECO:0000256" key="8">
    <source>
        <dbReference type="ARBA" id="ARBA00022691"/>
    </source>
</evidence>
<evidence type="ECO:0000256" key="4">
    <source>
        <dbReference type="ARBA" id="ARBA00022490"/>
    </source>
</evidence>
<dbReference type="Gene3D" id="1.10.940.10">
    <property type="entry name" value="NusB-like"/>
    <property type="match status" value="1"/>
</dbReference>
<evidence type="ECO:0000256" key="2">
    <source>
        <dbReference type="ARBA" id="ARBA00004496"/>
    </source>
</evidence>
<dbReference type="GO" id="GO:0008168">
    <property type="term" value="F:methyltransferase activity"/>
    <property type="evidence" value="ECO:0007669"/>
    <property type="project" value="UniProtKB-KW"/>
</dbReference>
<evidence type="ECO:0000256" key="11">
    <source>
        <dbReference type="ARBA" id="ARBA00031088"/>
    </source>
</evidence>
<dbReference type="InterPro" id="IPR001678">
    <property type="entry name" value="MeTrfase_RsmB-F_NOP2_dom"/>
</dbReference>
<comment type="similarity">
    <text evidence="13">Belongs to the class I-like SAM-binding methyltransferase superfamily. RsmB/NOP family.</text>
</comment>
<dbReference type="InterPro" id="IPR004573">
    <property type="entry name" value="rRNA_ssu_MeTfrase_B"/>
</dbReference>
<dbReference type="GO" id="GO:0032259">
    <property type="term" value="P:methylation"/>
    <property type="evidence" value="ECO:0007669"/>
    <property type="project" value="UniProtKB-KW"/>
</dbReference>
<comment type="caution">
    <text evidence="15">The sequence shown here is derived from an EMBL/GenBank/DDBJ whole genome shotgun (WGS) entry which is preliminary data.</text>
</comment>
<keyword evidence="5" id="KW-0698">rRNA processing</keyword>
<evidence type="ECO:0000256" key="12">
    <source>
        <dbReference type="ARBA" id="ARBA00047283"/>
    </source>
</evidence>
<organism evidence="15 16">
    <name type="scientific">Megasphaera massiliensis</name>
    <dbReference type="NCBI Taxonomy" id="1232428"/>
    <lineage>
        <taxon>Bacteria</taxon>
        <taxon>Bacillati</taxon>
        <taxon>Bacillota</taxon>
        <taxon>Negativicutes</taxon>
        <taxon>Veillonellales</taxon>
        <taxon>Veillonellaceae</taxon>
        <taxon>Megasphaera</taxon>
    </lineage>
</organism>
<dbReference type="NCBIfam" id="NF011494">
    <property type="entry name" value="PRK14902.1"/>
    <property type="match status" value="1"/>
</dbReference>
<dbReference type="PROSITE" id="PS51686">
    <property type="entry name" value="SAM_MT_RSMB_NOP"/>
    <property type="match status" value="1"/>
</dbReference>
<dbReference type="NCBIfam" id="TIGR00563">
    <property type="entry name" value="rsmB"/>
    <property type="match status" value="1"/>
</dbReference>